<dbReference type="OrthoDB" id="689793at2759"/>
<dbReference type="RefSeq" id="XP_014754257.1">
    <property type="nucleotide sequence ID" value="XM_014898771.2"/>
</dbReference>
<dbReference type="Proteomes" id="UP000008810">
    <property type="component" value="Chromosome 2"/>
</dbReference>
<feature type="compositionally biased region" description="Basic and acidic residues" evidence="1">
    <location>
        <begin position="171"/>
        <end position="181"/>
    </location>
</feature>
<dbReference type="PANTHER" id="PTHR33640:SF8">
    <property type="entry name" value="TRANSMEMBRANE PROTEIN"/>
    <property type="match status" value="1"/>
</dbReference>
<dbReference type="AlphaFoldDB" id="I1HPQ5"/>
<dbReference type="EMBL" id="CM000881">
    <property type="protein sequence ID" value="KQK08875.1"/>
    <property type="molecule type" value="Genomic_DNA"/>
</dbReference>
<dbReference type="PANTHER" id="PTHR33640">
    <property type="entry name" value="TRANSMEMBRANE PROTEIN"/>
    <property type="match status" value="1"/>
</dbReference>
<protein>
    <recommendedName>
        <fullName evidence="5">DUF4408 domain-containing protein</fullName>
    </recommendedName>
</protein>
<reference evidence="3" key="3">
    <citation type="submission" date="2018-08" db="UniProtKB">
        <authorList>
            <consortium name="EnsemblPlants"/>
        </authorList>
    </citation>
    <scope>IDENTIFICATION</scope>
    <source>
        <strain evidence="3">cv. Bd21</strain>
    </source>
</reference>
<gene>
    <name evidence="3" type="primary">LOC106866103</name>
    <name evidence="2" type="ORF">BRADI_2g44430v3</name>
</gene>
<name>I1HPQ5_BRADI</name>
<feature type="region of interest" description="Disordered" evidence="1">
    <location>
        <begin position="139"/>
        <end position="201"/>
    </location>
</feature>
<dbReference type="STRING" id="15368.I1HPQ5"/>
<reference evidence="2 3" key="1">
    <citation type="journal article" date="2010" name="Nature">
        <title>Genome sequencing and analysis of the model grass Brachypodium distachyon.</title>
        <authorList>
            <consortium name="International Brachypodium Initiative"/>
        </authorList>
    </citation>
    <scope>NUCLEOTIDE SEQUENCE [LARGE SCALE GENOMIC DNA]</scope>
    <source>
        <strain evidence="2">Bd21</strain>
        <strain evidence="3">cv. Bd21</strain>
    </source>
</reference>
<evidence type="ECO:0000313" key="3">
    <source>
        <dbReference type="EnsemblPlants" id="KQK08875"/>
    </source>
</evidence>
<evidence type="ECO:0000313" key="4">
    <source>
        <dbReference type="Proteomes" id="UP000008810"/>
    </source>
</evidence>
<evidence type="ECO:0000313" key="2">
    <source>
        <dbReference type="EMBL" id="KQK08875.1"/>
    </source>
</evidence>
<evidence type="ECO:0008006" key="5">
    <source>
        <dbReference type="Google" id="ProtNLM"/>
    </source>
</evidence>
<dbReference type="OMA" id="ARLRVMW"/>
<evidence type="ECO:0000256" key="1">
    <source>
        <dbReference type="SAM" id="MobiDB-lite"/>
    </source>
</evidence>
<accession>I1HPQ5</accession>
<organism evidence="3">
    <name type="scientific">Brachypodium distachyon</name>
    <name type="common">Purple false brome</name>
    <name type="synonym">Trachynia distachya</name>
    <dbReference type="NCBI Taxonomy" id="15368"/>
    <lineage>
        <taxon>Eukaryota</taxon>
        <taxon>Viridiplantae</taxon>
        <taxon>Streptophyta</taxon>
        <taxon>Embryophyta</taxon>
        <taxon>Tracheophyta</taxon>
        <taxon>Spermatophyta</taxon>
        <taxon>Magnoliopsida</taxon>
        <taxon>Liliopsida</taxon>
        <taxon>Poales</taxon>
        <taxon>Poaceae</taxon>
        <taxon>BOP clade</taxon>
        <taxon>Pooideae</taxon>
        <taxon>Stipodae</taxon>
        <taxon>Brachypodieae</taxon>
        <taxon>Brachypodium</taxon>
    </lineage>
</organism>
<proteinExistence type="predicted"/>
<sequence length="248" mass="26923">MAMASTDAGGEWSSTAAVRLRLAWRVVRAAEVLALALLLSRSFPRLPYAAAAASSAVRVAASLLLHPRTIFVVANAIVLLLFLFSRRDRASSCPSSSIQEDAQEQFICFAGPPLLLPPSATEAAADAVFEDKQAVHVTVRAPAQAQAPRRSRSEKIRKPGGGGRRRAASPEMRRSESEKYGRSRRRSTSWASAEEEEPEEFRRAVEEFIAKEQTRFHREESFVLVDAGDDAQAQAIAVVAVSPPPAGK</sequence>
<dbReference type="EnsemblPlants" id="KQK08875">
    <property type="protein sequence ID" value="KQK08875"/>
    <property type="gene ID" value="BRADI_2g44430v3"/>
</dbReference>
<keyword evidence="4" id="KW-1185">Reference proteome</keyword>
<dbReference type="eggNOG" id="ENOG502S18U">
    <property type="taxonomic scope" value="Eukaryota"/>
</dbReference>
<dbReference type="GeneID" id="106866103"/>
<dbReference type="HOGENOM" id="CLU_087114_0_0_1"/>
<reference evidence="2" key="2">
    <citation type="submission" date="2017-06" db="EMBL/GenBank/DDBJ databases">
        <title>WGS assembly of Brachypodium distachyon.</title>
        <authorList>
            <consortium name="The International Brachypodium Initiative"/>
            <person name="Lucas S."/>
            <person name="Harmon-Smith M."/>
            <person name="Lail K."/>
            <person name="Tice H."/>
            <person name="Grimwood J."/>
            <person name="Bruce D."/>
            <person name="Barry K."/>
            <person name="Shu S."/>
            <person name="Lindquist E."/>
            <person name="Wang M."/>
            <person name="Pitluck S."/>
            <person name="Vogel J.P."/>
            <person name="Garvin D.F."/>
            <person name="Mockler T.C."/>
            <person name="Schmutz J."/>
            <person name="Rokhsar D."/>
            <person name="Bevan M.W."/>
        </authorList>
    </citation>
    <scope>NUCLEOTIDE SEQUENCE</scope>
    <source>
        <strain evidence="2">Bd21</strain>
    </source>
</reference>
<dbReference type="KEGG" id="bdi:106866103"/>
<dbReference type="Gramene" id="KQK08875">
    <property type="protein sequence ID" value="KQK08875"/>
    <property type="gene ID" value="BRADI_2g44430v3"/>
</dbReference>